<dbReference type="Proteomes" id="UP000008631">
    <property type="component" value="Chromosome"/>
</dbReference>
<dbReference type="HOGENOM" id="CLU_325931_0_0_0"/>
<protein>
    <recommendedName>
        <fullName evidence="4">Heparinase II/III family protein</fullName>
    </recommendedName>
</protein>
<keyword evidence="3" id="KW-1185">Reference proteome</keyword>
<evidence type="ECO:0000313" key="2">
    <source>
        <dbReference type="EMBL" id="ADV60859.1"/>
    </source>
</evidence>
<evidence type="ECO:0000256" key="1">
    <source>
        <dbReference type="SAM" id="MobiDB-lite"/>
    </source>
</evidence>
<organism evidence="2 3">
    <name type="scientific">Isosphaera pallida (strain ATCC 43644 / DSM 9630 / IS1B)</name>
    <dbReference type="NCBI Taxonomy" id="575540"/>
    <lineage>
        <taxon>Bacteria</taxon>
        <taxon>Pseudomonadati</taxon>
        <taxon>Planctomycetota</taxon>
        <taxon>Planctomycetia</taxon>
        <taxon>Isosphaerales</taxon>
        <taxon>Isosphaeraceae</taxon>
        <taxon>Isosphaera</taxon>
    </lineage>
</organism>
<feature type="region of interest" description="Disordered" evidence="1">
    <location>
        <begin position="722"/>
        <end position="744"/>
    </location>
</feature>
<dbReference type="InParanoid" id="E8QX26"/>
<name>E8QX26_ISOPI</name>
<reference evidence="2 3" key="2">
    <citation type="journal article" date="2011" name="Stand. Genomic Sci.">
        <title>Complete genome sequence of Isosphaera pallida type strain (IS1B).</title>
        <authorList>
            <consortium name="US DOE Joint Genome Institute (JGI-PGF)"/>
            <person name="Goker M."/>
            <person name="Cleland D."/>
            <person name="Saunders E."/>
            <person name="Lapidus A."/>
            <person name="Nolan M."/>
            <person name="Lucas S."/>
            <person name="Hammon N."/>
            <person name="Deshpande S."/>
            <person name="Cheng J.F."/>
            <person name="Tapia R."/>
            <person name="Han C."/>
            <person name="Goodwin L."/>
            <person name="Pitluck S."/>
            <person name="Liolios K."/>
            <person name="Pagani I."/>
            <person name="Ivanova N."/>
            <person name="Mavromatis K."/>
            <person name="Pati A."/>
            <person name="Chen A."/>
            <person name="Palaniappan K."/>
            <person name="Land M."/>
            <person name="Hauser L."/>
            <person name="Chang Y.J."/>
            <person name="Jeffries C.D."/>
            <person name="Detter J.C."/>
            <person name="Beck B."/>
            <person name="Woyke T."/>
            <person name="Bristow J."/>
            <person name="Eisen J.A."/>
            <person name="Markowitz V."/>
            <person name="Hugenholtz P."/>
            <person name="Kyrpides N.C."/>
            <person name="Klenk H.P."/>
        </authorList>
    </citation>
    <scope>NUCLEOTIDE SEQUENCE [LARGE SCALE GENOMIC DNA]</scope>
    <source>
        <strain evidence="3">ATCC 43644 / DSM 9630 / IS1B</strain>
    </source>
</reference>
<dbReference type="EMBL" id="CP002353">
    <property type="protein sequence ID" value="ADV60859.1"/>
    <property type="molecule type" value="Genomic_DNA"/>
</dbReference>
<sequence length="967" mass="105916">MISPRGPLGLARFLLFFVAVWCGWVGSNGLHAQPAEWIEPFDSFALSEAEVERFWNSPEGRVFDRLTPQALADLVPTQGGFRGCACPACRAGERQEPLTWNPEIPDRLTCRSCGRVFPNDTVPAKVDGRVPEEVVQLPSVPGTFHRYPYHRWFDEATGQTIRLYFQALIDDSTSRYLTTAALHGAFRGVRRPEHPQASAGARKAAVLLARFAEVVPQYVPRLDLPDQPKLFGPTAGIGGFGRWRGRAWEEIPEELIFAYALLRHHPVWTDRSLFRVDPRPSILSWFQSCAEVAGAAIDAQPDHAETLRVVRGELALARLLGSASREASAQARLVRFFEQGFSRDGLWREGTLLGQQRVLEACRGWLSQPDRGGWDWRALEIPNQARALSVAEWLSAAACWSWSPANANPDAIRPAGLEDRQFSSSFERMVHADRRSLTLRDGRGLDRSINVRGPRVLGGSGWARLEAGDGSERLTLDLRGVAGGPTASTRLALRVFVGGEAVLGDLDDLPARGDGFERSVWSHTTVVIDRTPHGEIAARSAGPPQPSDLAFFAADPDFQVVGMTDRWAYRDREGVLTQVLLITRPVGGGPPYGLILAAALGGTTHHQLIQAAPGRRAAWRATPAPHEPINPRDPARALLKPNILFLEDQAAQTGRWFIQGAGHWSQPRRVAIASGTFQLVCPPDDMRGGLRWFGLNDGPIDLIAAHVPDGLDLARRRPAWAVARSRENSPSTPPNGSTKAADHSTPPFLSRFAAVVEPIPADSNSHRPGLRRAGRVEQPGWKTEDPRTPLVVVVETGAGEEHLILNATPFEPIEVVLADGSTVRTDGLAARVCPAELRLAGGTFLIWNRGWTRQVVELPHWEGRLTAIQRTTDSPRPLAGTGEGRFVIAETWPRPQQLSGRTLIVRDAVGHTQGWTIESARPLAEGGTEILTREPPDPRLADALLRGNAPTPHARVAALERVALPHP</sequence>
<reference key="1">
    <citation type="submission" date="2010-11" db="EMBL/GenBank/DDBJ databases">
        <title>The complete sequence of chromosome of Isophaera pallida ATCC 43644.</title>
        <authorList>
            <consortium name="US DOE Joint Genome Institute (JGI-PGF)"/>
            <person name="Lucas S."/>
            <person name="Copeland A."/>
            <person name="Lapidus A."/>
            <person name="Bruce D."/>
            <person name="Goodwin L."/>
            <person name="Pitluck S."/>
            <person name="Kyrpides N."/>
            <person name="Mavromatis K."/>
            <person name="Pagani I."/>
            <person name="Ivanova N."/>
            <person name="Saunders E."/>
            <person name="Brettin T."/>
            <person name="Detter J.C."/>
            <person name="Han C."/>
            <person name="Tapia R."/>
            <person name="Land M."/>
            <person name="Hauser L."/>
            <person name="Markowitz V."/>
            <person name="Cheng J.-F."/>
            <person name="Hugenholtz P."/>
            <person name="Woyke T."/>
            <person name="Wu D."/>
            <person name="Eisen J.A."/>
        </authorList>
    </citation>
    <scope>NUCLEOTIDE SEQUENCE</scope>
    <source>
        <strain>ATCC 43644</strain>
    </source>
</reference>
<gene>
    <name evidence="2" type="ordered locus">Isop_0262</name>
</gene>
<dbReference type="eggNOG" id="ENOG5030U55">
    <property type="taxonomic scope" value="Bacteria"/>
</dbReference>
<dbReference type="OrthoDB" id="227957at2"/>
<proteinExistence type="predicted"/>
<feature type="compositionally biased region" description="Polar residues" evidence="1">
    <location>
        <begin position="728"/>
        <end position="738"/>
    </location>
</feature>
<accession>E8QX26</accession>
<dbReference type="RefSeq" id="WP_013563148.1">
    <property type="nucleotide sequence ID" value="NC_014962.1"/>
</dbReference>
<dbReference type="KEGG" id="ipa:Isop_0262"/>
<evidence type="ECO:0000313" key="3">
    <source>
        <dbReference type="Proteomes" id="UP000008631"/>
    </source>
</evidence>
<evidence type="ECO:0008006" key="4">
    <source>
        <dbReference type="Google" id="ProtNLM"/>
    </source>
</evidence>
<dbReference type="AlphaFoldDB" id="E8QX26"/>